<accession>A0ABM9AFE9</accession>
<feature type="transmembrane region" description="Helical" evidence="9">
    <location>
        <begin position="6"/>
        <end position="21"/>
    </location>
</feature>
<evidence type="ECO:0000256" key="6">
    <source>
        <dbReference type="ARBA" id="ARBA00022989"/>
    </source>
</evidence>
<keyword evidence="4 9" id="KW-0808">Transferase</keyword>
<dbReference type="PANTHER" id="PTHR38686:SF1">
    <property type="entry name" value="APOLIPOPROTEIN N-ACYLTRANSFERASE"/>
    <property type="match status" value="1"/>
</dbReference>
<dbReference type="PANTHER" id="PTHR38686">
    <property type="entry name" value="APOLIPOPROTEIN N-ACYLTRANSFERASE"/>
    <property type="match status" value="1"/>
</dbReference>
<evidence type="ECO:0000256" key="9">
    <source>
        <dbReference type="HAMAP-Rule" id="MF_01148"/>
    </source>
</evidence>
<dbReference type="EC" id="2.3.1.269" evidence="9"/>
<evidence type="ECO:0000256" key="5">
    <source>
        <dbReference type="ARBA" id="ARBA00022692"/>
    </source>
</evidence>
<organism evidence="11 12">
    <name type="scientific">Sinobacterium norvegicum</name>
    <dbReference type="NCBI Taxonomy" id="1641715"/>
    <lineage>
        <taxon>Bacteria</taxon>
        <taxon>Pseudomonadati</taxon>
        <taxon>Pseudomonadota</taxon>
        <taxon>Gammaproteobacteria</taxon>
        <taxon>Cellvibrionales</taxon>
        <taxon>Spongiibacteraceae</taxon>
        <taxon>Sinobacterium</taxon>
    </lineage>
</organism>
<keyword evidence="7 9" id="KW-0472">Membrane</keyword>
<proteinExistence type="inferred from homology"/>
<dbReference type="GO" id="GO:0016746">
    <property type="term" value="F:acyltransferase activity"/>
    <property type="evidence" value="ECO:0007669"/>
    <property type="project" value="UniProtKB-KW"/>
</dbReference>
<gene>
    <name evidence="11" type="primary">lnt_2</name>
    <name evidence="9" type="synonym">lnt</name>
    <name evidence="11" type="ORF">SIN8267_02035</name>
</gene>
<feature type="transmembrane region" description="Helical" evidence="9">
    <location>
        <begin position="93"/>
        <end position="113"/>
    </location>
</feature>
<dbReference type="NCBIfam" id="TIGR00546">
    <property type="entry name" value="lnt"/>
    <property type="match status" value="1"/>
</dbReference>
<dbReference type="Pfam" id="PF00795">
    <property type="entry name" value="CN_hydrolase"/>
    <property type="match status" value="1"/>
</dbReference>
<dbReference type="Proteomes" id="UP000838100">
    <property type="component" value="Unassembled WGS sequence"/>
</dbReference>
<keyword evidence="12" id="KW-1185">Reference proteome</keyword>
<dbReference type="InterPro" id="IPR036526">
    <property type="entry name" value="C-N_Hydrolase_sf"/>
</dbReference>
<evidence type="ECO:0000256" key="8">
    <source>
        <dbReference type="ARBA" id="ARBA00023315"/>
    </source>
</evidence>
<feature type="transmembrane region" description="Helical" evidence="9">
    <location>
        <begin position="133"/>
        <end position="154"/>
    </location>
</feature>
<feature type="transmembrane region" description="Helical" evidence="9">
    <location>
        <begin position="452"/>
        <end position="471"/>
    </location>
</feature>
<dbReference type="Pfam" id="PF20154">
    <property type="entry name" value="LNT_N"/>
    <property type="match status" value="1"/>
</dbReference>
<protein>
    <recommendedName>
        <fullName evidence="9">Apolipoprotein N-acyltransferase</fullName>
        <shortName evidence="9">ALP N-acyltransferase</shortName>
        <ecNumber evidence="9">2.3.1.269</ecNumber>
    </recommendedName>
</protein>
<keyword evidence="3 9" id="KW-1003">Cell membrane</keyword>
<sequence>MPLPWLSWFALAPLFVACQSMNRGRTAISFFLFGGLWWSWSIHWLIPSIMAFTGSSLFVAITLWLSLSFIQALPYALIGYFWHAAQCFHSPRLNQLAAAALFAVSVDLLTPLIPGTVAHSQYLYPLVIQLADIAGPALMAFFVVFINLQWPALIKPNWQGQQRQQAITNLALSILIIVGYGYFRLHQFDDSKADQSLTVGYIQPNLQRSSDTHRLAELSGALYQQHPTIELLVWPEFPAAFSWQENIADRAMVTRLMTTVKTPLLLNSGYVYAPRNDDGKRGYYNSNQLIGRDGKLLANYHKQILVPFFEYLPFEQQLKPLRRWFPQALDYRPGPENSSVILNDNFSLATPICYEILFDYFFQKNDFDSIINQSNDGWFAHDSRGSVSHLALGLFRSVEYRRPWLRVSNSGISVATKASGKIIPSSQLATGVQDSAVVTLHSHHATSPYSGIGRYLTAFMALVLIAALTIARWRQQADQ</sequence>
<evidence type="ECO:0000256" key="1">
    <source>
        <dbReference type="ARBA" id="ARBA00004651"/>
    </source>
</evidence>
<comment type="similarity">
    <text evidence="2 9">Belongs to the CN hydrolase family. Apolipoprotein N-acyltransferase subfamily.</text>
</comment>
<comment type="catalytic activity">
    <reaction evidence="9">
        <text>N-terminal S-1,2-diacyl-sn-glyceryl-L-cysteinyl-[lipoprotein] + a glycerophospholipid = N-acyl-S-1,2-diacyl-sn-glyceryl-L-cysteinyl-[lipoprotein] + a 2-acyl-sn-glycero-3-phospholipid + H(+)</text>
        <dbReference type="Rhea" id="RHEA:48228"/>
        <dbReference type="Rhea" id="RHEA-COMP:14681"/>
        <dbReference type="Rhea" id="RHEA-COMP:14684"/>
        <dbReference type="ChEBI" id="CHEBI:15378"/>
        <dbReference type="ChEBI" id="CHEBI:136912"/>
        <dbReference type="ChEBI" id="CHEBI:140656"/>
        <dbReference type="ChEBI" id="CHEBI:140657"/>
        <dbReference type="ChEBI" id="CHEBI:140660"/>
        <dbReference type="EC" id="2.3.1.269"/>
    </reaction>
</comment>
<evidence type="ECO:0000256" key="2">
    <source>
        <dbReference type="ARBA" id="ARBA00010065"/>
    </source>
</evidence>
<dbReference type="PROSITE" id="PS50263">
    <property type="entry name" value="CN_HYDROLASE"/>
    <property type="match status" value="1"/>
</dbReference>
<dbReference type="SUPFAM" id="SSF56317">
    <property type="entry name" value="Carbon-nitrogen hydrolase"/>
    <property type="match status" value="1"/>
</dbReference>
<evidence type="ECO:0000256" key="7">
    <source>
        <dbReference type="ARBA" id="ARBA00023136"/>
    </source>
</evidence>
<feature type="transmembrane region" description="Helical" evidence="9">
    <location>
        <begin position="58"/>
        <end position="81"/>
    </location>
</feature>
<dbReference type="CDD" id="cd07571">
    <property type="entry name" value="ALP_N-acyl_transferase"/>
    <property type="match status" value="1"/>
</dbReference>
<comment type="function">
    <text evidence="9">Catalyzes the phospholipid dependent N-acylation of the N-terminal cysteine of apolipoprotein, the last step in lipoprotein maturation.</text>
</comment>
<feature type="domain" description="CN hydrolase" evidence="10">
    <location>
        <begin position="197"/>
        <end position="440"/>
    </location>
</feature>
<evidence type="ECO:0000313" key="11">
    <source>
        <dbReference type="EMBL" id="CAH0991920.1"/>
    </source>
</evidence>
<dbReference type="Gene3D" id="3.60.110.10">
    <property type="entry name" value="Carbon-nitrogen hydrolase"/>
    <property type="match status" value="1"/>
</dbReference>
<dbReference type="InterPro" id="IPR004563">
    <property type="entry name" value="Apolipo_AcylTrfase"/>
</dbReference>
<name>A0ABM9AFE9_9GAMM</name>
<comment type="subcellular location">
    <subcellularLocation>
        <location evidence="1 9">Cell membrane</location>
        <topology evidence="1 9">Multi-pass membrane protein</topology>
    </subcellularLocation>
</comment>
<reference evidence="11" key="1">
    <citation type="submission" date="2021-12" db="EMBL/GenBank/DDBJ databases">
        <authorList>
            <person name="Rodrigo-Torres L."/>
            <person name="Arahal R. D."/>
            <person name="Lucena T."/>
        </authorList>
    </citation>
    <scope>NUCLEOTIDE SEQUENCE</scope>
    <source>
        <strain evidence="11">CECT 8267</strain>
    </source>
</reference>
<dbReference type="HAMAP" id="MF_01148">
    <property type="entry name" value="Lnt"/>
    <property type="match status" value="1"/>
</dbReference>
<comment type="caution">
    <text evidence="11">The sequence shown here is derived from an EMBL/GenBank/DDBJ whole genome shotgun (WGS) entry which is preliminary data.</text>
</comment>
<keyword evidence="6 9" id="KW-1133">Transmembrane helix</keyword>
<keyword evidence="5 9" id="KW-0812">Transmembrane</keyword>
<comment type="pathway">
    <text evidence="9">Protein modification; lipoprotein biosynthesis (N-acyl transfer).</text>
</comment>
<dbReference type="InterPro" id="IPR045378">
    <property type="entry name" value="LNT_N"/>
</dbReference>
<dbReference type="InterPro" id="IPR003010">
    <property type="entry name" value="C-N_Hydrolase"/>
</dbReference>
<evidence type="ECO:0000256" key="4">
    <source>
        <dbReference type="ARBA" id="ARBA00022679"/>
    </source>
</evidence>
<keyword evidence="8 9" id="KW-0012">Acyltransferase</keyword>
<evidence type="ECO:0000256" key="3">
    <source>
        <dbReference type="ARBA" id="ARBA00022475"/>
    </source>
</evidence>
<dbReference type="EMBL" id="CAKLPX010000002">
    <property type="protein sequence ID" value="CAH0991920.1"/>
    <property type="molecule type" value="Genomic_DNA"/>
</dbReference>
<feature type="transmembrane region" description="Helical" evidence="9">
    <location>
        <begin position="166"/>
        <end position="183"/>
    </location>
</feature>
<evidence type="ECO:0000313" key="12">
    <source>
        <dbReference type="Proteomes" id="UP000838100"/>
    </source>
</evidence>
<feature type="transmembrane region" description="Helical" evidence="9">
    <location>
        <begin position="28"/>
        <end position="46"/>
    </location>
</feature>
<evidence type="ECO:0000259" key="10">
    <source>
        <dbReference type="PROSITE" id="PS50263"/>
    </source>
</evidence>